<dbReference type="Pfam" id="PF01464">
    <property type="entry name" value="SLT"/>
    <property type="match status" value="1"/>
</dbReference>
<dbReference type="Gene3D" id="1.10.530.10">
    <property type="match status" value="1"/>
</dbReference>
<dbReference type="OrthoDB" id="9815002at2"/>
<evidence type="ECO:0000256" key="1">
    <source>
        <dbReference type="ARBA" id="ARBA00007734"/>
    </source>
</evidence>
<dbReference type="AlphaFoldDB" id="A0A1H4GJL3"/>
<dbReference type="CDD" id="cd16894">
    <property type="entry name" value="MltD-like"/>
    <property type="match status" value="1"/>
</dbReference>
<gene>
    <name evidence="3" type="ORF">SAMN05660909_05344</name>
</gene>
<dbReference type="InterPro" id="IPR008258">
    <property type="entry name" value="Transglycosylase_SLT_dom_1"/>
</dbReference>
<feature type="domain" description="Transglycosylase SLT" evidence="2">
    <location>
        <begin position="73"/>
        <end position="173"/>
    </location>
</feature>
<dbReference type="Proteomes" id="UP000199656">
    <property type="component" value="Unassembled WGS sequence"/>
</dbReference>
<organism evidence="3 4">
    <name type="scientific">Chitinophaga terrae</name>
    <name type="common">ex Kim and Jung 2007</name>
    <dbReference type="NCBI Taxonomy" id="408074"/>
    <lineage>
        <taxon>Bacteria</taxon>
        <taxon>Pseudomonadati</taxon>
        <taxon>Bacteroidota</taxon>
        <taxon>Chitinophagia</taxon>
        <taxon>Chitinophagales</taxon>
        <taxon>Chitinophagaceae</taxon>
        <taxon>Chitinophaga</taxon>
    </lineage>
</organism>
<name>A0A1H4GJL3_9BACT</name>
<proteinExistence type="inferred from homology"/>
<sequence>MKRYLVLLIFVHVLDRTCAQDISFAGEELPLTNQLALHYFLDISNDKLFSEPQLKVIRTRARLYFPIIESILDKYQIPEDFKYLTVAESALLNVQSGKKARGIWQIMPGTAKELGLAVTNVVDEREQVIKSTVAACKLLNKLYGRFKNWTLAAAAYNAGMGKISKAVNQQGVNNFYQLRVNKETNDYIYRIIVYKLFLQGRITNNSVVDNVFDDVFSDWSVFAGNSGVRDFK</sequence>
<reference evidence="4" key="1">
    <citation type="submission" date="2016-10" db="EMBL/GenBank/DDBJ databases">
        <authorList>
            <person name="Varghese N."/>
            <person name="Submissions S."/>
        </authorList>
    </citation>
    <scope>NUCLEOTIDE SEQUENCE [LARGE SCALE GENOMIC DNA]</scope>
    <source>
        <strain evidence="4">DSM 23920</strain>
    </source>
</reference>
<dbReference type="InterPro" id="IPR023346">
    <property type="entry name" value="Lysozyme-like_dom_sf"/>
</dbReference>
<keyword evidence="4" id="KW-1185">Reference proteome</keyword>
<comment type="similarity">
    <text evidence="1">Belongs to the transglycosylase Slt family.</text>
</comment>
<evidence type="ECO:0000313" key="4">
    <source>
        <dbReference type="Proteomes" id="UP000199656"/>
    </source>
</evidence>
<evidence type="ECO:0000313" key="3">
    <source>
        <dbReference type="EMBL" id="SEB08862.1"/>
    </source>
</evidence>
<dbReference type="EMBL" id="FNRL01000040">
    <property type="protein sequence ID" value="SEB08862.1"/>
    <property type="molecule type" value="Genomic_DNA"/>
</dbReference>
<dbReference type="PANTHER" id="PTHR37423">
    <property type="entry name" value="SOLUBLE LYTIC MUREIN TRANSGLYCOSYLASE-RELATED"/>
    <property type="match status" value="1"/>
</dbReference>
<accession>A0A1H4GJL3</accession>
<dbReference type="STRING" id="408074.SAMN05660909_05344"/>
<dbReference type="PANTHER" id="PTHR37423:SF2">
    <property type="entry name" value="MEMBRANE-BOUND LYTIC MUREIN TRANSGLYCOSYLASE C"/>
    <property type="match status" value="1"/>
</dbReference>
<dbReference type="SUPFAM" id="SSF53955">
    <property type="entry name" value="Lysozyme-like"/>
    <property type="match status" value="1"/>
</dbReference>
<protein>
    <submittedName>
        <fullName evidence="3">Transglycosylase SLT domain-containing protein</fullName>
    </submittedName>
</protein>
<evidence type="ECO:0000259" key="2">
    <source>
        <dbReference type="Pfam" id="PF01464"/>
    </source>
</evidence>
<dbReference type="RefSeq" id="WP_089765852.1">
    <property type="nucleotide sequence ID" value="NZ_BKAT01000063.1"/>
</dbReference>